<organism evidence="1 2">
    <name type="scientific">Coprinellus micaceus</name>
    <name type="common">Glistening ink-cap mushroom</name>
    <name type="synonym">Coprinus micaceus</name>
    <dbReference type="NCBI Taxonomy" id="71717"/>
    <lineage>
        <taxon>Eukaryota</taxon>
        <taxon>Fungi</taxon>
        <taxon>Dikarya</taxon>
        <taxon>Basidiomycota</taxon>
        <taxon>Agaricomycotina</taxon>
        <taxon>Agaricomycetes</taxon>
        <taxon>Agaricomycetidae</taxon>
        <taxon>Agaricales</taxon>
        <taxon>Agaricineae</taxon>
        <taxon>Psathyrellaceae</taxon>
        <taxon>Coprinellus</taxon>
    </lineage>
</organism>
<reference evidence="1 2" key="1">
    <citation type="journal article" date="2019" name="Nat. Ecol. Evol.">
        <title>Megaphylogeny resolves global patterns of mushroom evolution.</title>
        <authorList>
            <person name="Varga T."/>
            <person name="Krizsan K."/>
            <person name="Foldi C."/>
            <person name="Dima B."/>
            <person name="Sanchez-Garcia M."/>
            <person name="Sanchez-Ramirez S."/>
            <person name="Szollosi G.J."/>
            <person name="Szarkandi J.G."/>
            <person name="Papp V."/>
            <person name="Albert L."/>
            <person name="Andreopoulos W."/>
            <person name="Angelini C."/>
            <person name="Antonin V."/>
            <person name="Barry K.W."/>
            <person name="Bougher N.L."/>
            <person name="Buchanan P."/>
            <person name="Buyck B."/>
            <person name="Bense V."/>
            <person name="Catcheside P."/>
            <person name="Chovatia M."/>
            <person name="Cooper J."/>
            <person name="Damon W."/>
            <person name="Desjardin D."/>
            <person name="Finy P."/>
            <person name="Geml J."/>
            <person name="Haridas S."/>
            <person name="Hughes K."/>
            <person name="Justo A."/>
            <person name="Karasinski D."/>
            <person name="Kautmanova I."/>
            <person name="Kiss B."/>
            <person name="Kocsube S."/>
            <person name="Kotiranta H."/>
            <person name="LaButti K.M."/>
            <person name="Lechner B.E."/>
            <person name="Liimatainen K."/>
            <person name="Lipzen A."/>
            <person name="Lukacs Z."/>
            <person name="Mihaltcheva S."/>
            <person name="Morgado L.N."/>
            <person name="Niskanen T."/>
            <person name="Noordeloos M.E."/>
            <person name="Ohm R.A."/>
            <person name="Ortiz-Santana B."/>
            <person name="Ovrebo C."/>
            <person name="Racz N."/>
            <person name="Riley R."/>
            <person name="Savchenko A."/>
            <person name="Shiryaev A."/>
            <person name="Soop K."/>
            <person name="Spirin V."/>
            <person name="Szebenyi C."/>
            <person name="Tomsovsky M."/>
            <person name="Tulloss R.E."/>
            <person name="Uehling J."/>
            <person name="Grigoriev I.V."/>
            <person name="Vagvolgyi C."/>
            <person name="Papp T."/>
            <person name="Martin F.M."/>
            <person name="Miettinen O."/>
            <person name="Hibbett D.S."/>
            <person name="Nagy L.G."/>
        </authorList>
    </citation>
    <scope>NUCLEOTIDE SEQUENCE [LARGE SCALE GENOMIC DNA]</scope>
    <source>
        <strain evidence="1 2">FP101781</strain>
    </source>
</reference>
<gene>
    <name evidence="1" type="ORF">FA13DRAFT_288474</name>
</gene>
<evidence type="ECO:0000313" key="1">
    <source>
        <dbReference type="EMBL" id="TEB32184.1"/>
    </source>
</evidence>
<dbReference type="Proteomes" id="UP000298030">
    <property type="component" value="Unassembled WGS sequence"/>
</dbReference>
<accession>A0A4Y7TDZ6</accession>
<dbReference type="EMBL" id="QPFP01000016">
    <property type="protein sequence ID" value="TEB32184.1"/>
    <property type="molecule type" value="Genomic_DNA"/>
</dbReference>
<dbReference type="AlphaFoldDB" id="A0A4Y7TDZ6"/>
<keyword evidence="2" id="KW-1185">Reference proteome</keyword>
<evidence type="ECO:0000313" key="2">
    <source>
        <dbReference type="Proteomes" id="UP000298030"/>
    </source>
</evidence>
<name>A0A4Y7TDZ6_COPMI</name>
<proteinExistence type="predicted"/>
<sequence length="109" mass="11595">MLGVCLDAARTDSEIDPSIPIVVSVSQPAAKRGQTGHHPAVASVLAVGGQWPALHQFVPPPKSGRERPQNGVSSASGCPYFALESEESNVDDMVSVVHRQCCDHRPQQI</sequence>
<protein>
    <submittedName>
        <fullName evidence="1">Uncharacterized protein</fullName>
    </submittedName>
</protein>
<comment type="caution">
    <text evidence="1">The sequence shown here is derived from an EMBL/GenBank/DDBJ whole genome shotgun (WGS) entry which is preliminary data.</text>
</comment>